<reference evidence="1" key="1">
    <citation type="journal article" date="2019" name="Environ. Microbiol.">
        <title>Fungal ecological strategies reflected in gene transcription - a case study of two litter decomposers.</title>
        <authorList>
            <person name="Barbi F."/>
            <person name="Kohler A."/>
            <person name="Barry K."/>
            <person name="Baskaran P."/>
            <person name="Daum C."/>
            <person name="Fauchery L."/>
            <person name="Ihrmark K."/>
            <person name="Kuo A."/>
            <person name="LaButti K."/>
            <person name="Lipzen A."/>
            <person name="Morin E."/>
            <person name="Grigoriev I.V."/>
            <person name="Henrissat B."/>
            <person name="Lindahl B."/>
            <person name="Martin F."/>
        </authorList>
    </citation>
    <scope>NUCLEOTIDE SEQUENCE</scope>
    <source>
        <strain evidence="1">JB14</strain>
    </source>
</reference>
<accession>A0A6A4GML0</accession>
<evidence type="ECO:0000313" key="2">
    <source>
        <dbReference type="Proteomes" id="UP000799118"/>
    </source>
</evidence>
<dbReference type="AlphaFoldDB" id="A0A6A4GML0"/>
<proteinExistence type="predicted"/>
<dbReference type="EMBL" id="ML769867">
    <property type="protein sequence ID" value="KAE9386570.1"/>
    <property type="molecule type" value="Genomic_DNA"/>
</dbReference>
<dbReference type="PANTHER" id="PTHR31005:SF8">
    <property type="entry name" value="DUF4139 DOMAIN-CONTAINING PROTEIN"/>
    <property type="match status" value="1"/>
</dbReference>
<sequence length="160" mass="17583">VPGLISVPCNGMTHDVTIVELNEELDTKLLWFSVPKLDTRVHLKAKIKNASEYALIPGKASVYINGTFIARTDVPAGPDESFDCNLGLDSSITIIYHPLSSKIMHCTPFTGFTGINTTSTFYSQRITVHNTKRVSIGALKLLDRVLVSEDKKIIVNVVKP</sequence>
<gene>
    <name evidence="1" type="ORF">BT96DRAFT_789377</name>
</gene>
<protein>
    <submittedName>
        <fullName evidence="1">Uncharacterized protein</fullName>
    </submittedName>
</protein>
<organism evidence="1 2">
    <name type="scientific">Gymnopus androsaceus JB14</name>
    <dbReference type="NCBI Taxonomy" id="1447944"/>
    <lineage>
        <taxon>Eukaryota</taxon>
        <taxon>Fungi</taxon>
        <taxon>Dikarya</taxon>
        <taxon>Basidiomycota</taxon>
        <taxon>Agaricomycotina</taxon>
        <taxon>Agaricomycetes</taxon>
        <taxon>Agaricomycetidae</taxon>
        <taxon>Agaricales</taxon>
        <taxon>Marasmiineae</taxon>
        <taxon>Omphalotaceae</taxon>
        <taxon>Gymnopus</taxon>
    </lineage>
</organism>
<dbReference type="InterPro" id="IPR011935">
    <property type="entry name" value="CHP02231"/>
</dbReference>
<dbReference type="OrthoDB" id="10068793at2759"/>
<feature type="non-terminal residue" evidence="1">
    <location>
        <position position="160"/>
    </location>
</feature>
<name>A0A6A4GML0_9AGAR</name>
<keyword evidence="2" id="KW-1185">Reference proteome</keyword>
<evidence type="ECO:0000313" key="1">
    <source>
        <dbReference type="EMBL" id="KAE9386570.1"/>
    </source>
</evidence>
<feature type="non-terminal residue" evidence="1">
    <location>
        <position position="1"/>
    </location>
</feature>
<dbReference type="Proteomes" id="UP000799118">
    <property type="component" value="Unassembled WGS sequence"/>
</dbReference>
<dbReference type="PANTHER" id="PTHR31005">
    <property type="entry name" value="DUF4139 DOMAIN-CONTAINING PROTEIN"/>
    <property type="match status" value="1"/>
</dbReference>